<feature type="chain" id="PRO_5004548234" description="DUF4360 domain-containing protein" evidence="1">
    <location>
        <begin position="24"/>
        <end position="209"/>
    </location>
</feature>
<evidence type="ECO:0000313" key="3">
    <source>
        <dbReference type="Proteomes" id="UP000015100"/>
    </source>
</evidence>
<dbReference type="Proteomes" id="UP000015100">
    <property type="component" value="Unassembled WGS sequence"/>
</dbReference>
<sequence length="209" mass="22284">MFSIIRTVVALLAAAALIAPSAAVPTPDVAPGPPDVSISNIIYGGTGCPQDSAYVSLSSDRQSFTAYFNKFIVYMNTATDNVKDARKFCQLNLAVNSPPGWQFTIVQTSFTGYASIGPGVSATITSTNYFSGSANEQSFSVPIYGPTYRDFTLRSTSIVGDGQWSPCGTQALLNIKSELQLSGDGYGAIRETRGSGNLSRIYALQWRTC</sequence>
<dbReference type="PANTHER" id="PTHR38847">
    <property type="match status" value="1"/>
</dbReference>
<comment type="caution">
    <text evidence="2">The sequence shown here is derived from an EMBL/GenBank/DDBJ whole genome shotgun (WGS) entry which is preliminary data.</text>
</comment>
<proteinExistence type="predicted"/>
<dbReference type="OrthoDB" id="152248at2759"/>
<evidence type="ECO:0008006" key="4">
    <source>
        <dbReference type="Google" id="ProtNLM"/>
    </source>
</evidence>
<dbReference type="InterPro" id="IPR025649">
    <property type="entry name" value="DUF4360"/>
</dbReference>
<accession>S8A316</accession>
<evidence type="ECO:0000313" key="2">
    <source>
        <dbReference type="EMBL" id="EPS37134.1"/>
    </source>
</evidence>
<protein>
    <recommendedName>
        <fullName evidence="4">DUF4360 domain-containing protein</fullName>
    </recommendedName>
</protein>
<name>S8A316_DACHA</name>
<dbReference type="Pfam" id="PF14273">
    <property type="entry name" value="DUF4360"/>
    <property type="match status" value="1"/>
</dbReference>
<dbReference type="HOGENOM" id="CLU_083369_0_1_1"/>
<reference evidence="3" key="2">
    <citation type="submission" date="2013-04" db="EMBL/GenBank/DDBJ databases">
        <title>Genomic mechanisms accounting for the adaptation to parasitism in nematode-trapping fungi.</title>
        <authorList>
            <person name="Ahren D.G."/>
        </authorList>
    </citation>
    <scope>NUCLEOTIDE SEQUENCE [LARGE SCALE GENOMIC DNA]</scope>
    <source>
        <strain evidence="3">CBS 200.50</strain>
    </source>
</reference>
<dbReference type="AlphaFoldDB" id="S8A316"/>
<evidence type="ECO:0000256" key="1">
    <source>
        <dbReference type="SAM" id="SignalP"/>
    </source>
</evidence>
<dbReference type="EMBL" id="AQGS01000757">
    <property type="protein sequence ID" value="EPS37134.1"/>
    <property type="molecule type" value="Genomic_DNA"/>
</dbReference>
<keyword evidence="3" id="KW-1185">Reference proteome</keyword>
<keyword evidence="1" id="KW-0732">Signal</keyword>
<gene>
    <name evidence="2" type="ORF">H072_9282</name>
</gene>
<dbReference type="PANTHER" id="PTHR38847:SF1">
    <property type="entry name" value="PSEUDOURIDINE SYNTHASE RSUA_RLUA-LIKE DOMAIN-CONTAINING PROTEIN"/>
    <property type="match status" value="1"/>
</dbReference>
<feature type="signal peptide" evidence="1">
    <location>
        <begin position="1"/>
        <end position="23"/>
    </location>
</feature>
<dbReference type="eggNOG" id="ENOG502S0H4">
    <property type="taxonomic scope" value="Eukaryota"/>
</dbReference>
<dbReference type="OMA" id="INGSGCK"/>
<organism evidence="2 3">
    <name type="scientific">Dactylellina haptotyla (strain CBS 200.50)</name>
    <name type="common">Nematode-trapping fungus</name>
    <name type="synonym">Monacrosporium haptotylum</name>
    <dbReference type="NCBI Taxonomy" id="1284197"/>
    <lineage>
        <taxon>Eukaryota</taxon>
        <taxon>Fungi</taxon>
        <taxon>Dikarya</taxon>
        <taxon>Ascomycota</taxon>
        <taxon>Pezizomycotina</taxon>
        <taxon>Orbiliomycetes</taxon>
        <taxon>Orbiliales</taxon>
        <taxon>Orbiliaceae</taxon>
        <taxon>Dactylellina</taxon>
    </lineage>
</organism>
<reference evidence="2 3" key="1">
    <citation type="journal article" date="2013" name="PLoS Genet.">
        <title>Genomic mechanisms accounting for the adaptation to parasitism in nematode-trapping fungi.</title>
        <authorList>
            <person name="Meerupati T."/>
            <person name="Andersson K.M."/>
            <person name="Friman E."/>
            <person name="Kumar D."/>
            <person name="Tunlid A."/>
            <person name="Ahren D."/>
        </authorList>
    </citation>
    <scope>NUCLEOTIDE SEQUENCE [LARGE SCALE GENOMIC DNA]</scope>
    <source>
        <strain evidence="2 3">CBS 200.50</strain>
    </source>
</reference>